<dbReference type="PANTHER" id="PTHR43791">
    <property type="entry name" value="PERMEASE-RELATED"/>
    <property type="match status" value="1"/>
</dbReference>
<dbReference type="PROSITE" id="PS50850">
    <property type="entry name" value="MFS"/>
    <property type="match status" value="1"/>
</dbReference>
<evidence type="ECO:0000256" key="4">
    <source>
        <dbReference type="ARBA" id="ARBA00022989"/>
    </source>
</evidence>
<dbReference type="GO" id="GO:0016020">
    <property type="term" value="C:membrane"/>
    <property type="evidence" value="ECO:0007669"/>
    <property type="project" value="UniProtKB-SubCell"/>
</dbReference>
<feature type="transmembrane region" description="Helical" evidence="6">
    <location>
        <begin position="402"/>
        <end position="425"/>
    </location>
</feature>
<dbReference type="AlphaFoldDB" id="A0A5C0AXL2"/>
<evidence type="ECO:0000256" key="3">
    <source>
        <dbReference type="ARBA" id="ARBA00022692"/>
    </source>
</evidence>
<dbReference type="RefSeq" id="WP_148814546.1">
    <property type="nucleotide sequence ID" value="NZ_CP043046.1"/>
</dbReference>
<reference evidence="8 9" key="1">
    <citation type="submission" date="2019-08" db="EMBL/GenBank/DDBJ databases">
        <title>Amphibian skin-associated Pigmentiphaga: genome sequence and occurrence across geography and hosts.</title>
        <authorList>
            <person name="Bletz M.C."/>
            <person name="Bunk B."/>
            <person name="Sproeer C."/>
            <person name="Biwer P."/>
            <person name="Reiter S."/>
            <person name="Rabemananjara F.C.E."/>
            <person name="Schulz S."/>
            <person name="Overmann J."/>
            <person name="Vences M."/>
        </authorList>
    </citation>
    <scope>NUCLEOTIDE SEQUENCE [LARGE SCALE GENOMIC DNA]</scope>
    <source>
        <strain evidence="8 9">Mada1488</strain>
    </source>
</reference>
<organism evidence="8 9">
    <name type="scientific">Pigmentiphaga aceris</name>
    <dbReference type="NCBI Taxonomy" id="1940612"/>
    <lineage>
        <taxon>Bacteria</taxon>
        <taxon>Pseudomonadati</taxon>
        <taxon>Pseudomonadota</taxon>
        <taxon>Betaproteobacteria</taxon>
        <taxon>Burkholderiales</taxon>
        <taxon>Alcaligenaceae</taxon>
        <taxon>Pigmentiphaga</taxon>
    </lineage>
</organism>
<dbReference type="GO" id="GO:0022857">
    <property type="term" value="F:transmembrane transporter activity"/>
    <property type="evidence" value="ECO:0007669"/>
    <property type="project" value="InterPro"/>
</dbReference>
<evidence type="ECO:0000256" key="2">
    <source>
        <dbReference type="ARBA" id="ARBA00022448"/>
    </source>
</evidence>
<dbReference type="Gene3D" id="1.20.1250.20">
    <property type="entry name" value="MFS general substrate transporter like domains"/>
    <property type="match status" value="2"/>
</dbReference>
<dbReference type="Proteomes" id="UP000325161">
    <property type="component" value="Chromosome"/>
</dbReference>
<gene>
    <name evidence="8" type="ORF">FXN63_10175</name>
</gene>
<feature type="transmembrane region" description="Helical" evidence="6">
    <location>
        <begin position="56"/>
        <end position="77"/>
    </location>
</feature>
<evidence type="ECO:0000313" key="8">
    <source>
        <dbReference type="EMBL" id="QEI06163.1"/>
    </source>
</evidence>
<feature type="transmembrane region" description="Helical" evidence="6">
    <location>
        <begin position="114"/>
        <end position="135"/>
    </location>
</feature>
<comment type="subcellular location">
    <subcellularLocation>
        <location evidence="1">Membrane</location>
        <topology evidence="1">Multi-pass membrane protein</topology>
    </subcellularLocation>
</comment>
<evidence type="ECO:0000256" key="5">
    <source>
        <dbReference type="ARBA" id="ARBA00023136"/>
    </source>
</evidence>
<dbReference type="FunFam" id="1.20.1250.20:FF:000018">
    <property type="entry name" value="MFS transporter permease"/>
    <property type="match status" value="1"/>
</dbReference>
<dbReference type="EMBL" id="CP043046">
    <property type="protein sequence ID" value="QEI06163.1"/>
    <property type="molecule type" value="Genomic_DNA"/>
</dbReference>
<dbReference type="PANTHER" id="PTHR43791:SF36">
    <property type="entry name" value="TRANSPORTER, PUTATIVE (AFU_ORTHOLOGUE AFUA_6G08340)-RELATED"/>
    <property type="match status" value="1"/>
</dbReference>
<dbReference type="Pfam" id="PF07690">
    <property type="entry name" value="MFS_1"/>
    <property type="match status" value="1"/>
</dbReference>
<name>A0A5C0AXL2_9BURK</name>
<evidence type="ECO:0000256" key="1">
    <source>
        <dbReference type="ARBA" id="ARBA00004141"/>
    </source>
</evidence>
<keyword evidence="2" id="KW-0813">Transport</keyword>
<feature type="transmembrane region" description="Helical" evidence="6">
    <location>
        <begin position="249"/>
        <end position="269"/>
    </location>
</feature>
<feature type="transmembrane region" description="Helical" evidence="6">
    <location>
        <begin position="147"/>
        <end position="169"/>
    </location>
</feature>
<dbReference type="KEGG" id="pacr:FXN63_10175"/>
<dbReference type="InterPro" id="IPR036259">
    <property type="entry name" value="MFS_trans_sf"/>
</dbReference>
<feature type="transmembrane region" description="Helical" evidence="6">
    <location>
        <begin position="339"/>
        <end position="361"/>
    </location>
</feature>
<sequence length="443" mass="47732">MQTAQHEVSALEKETMRRVTLRLIPFLMLCYFFALLDRVNVGFASLQMNQDLGLSASVFGLGSSLFFVAYFLVEVPSNLALEKFGARRWIARIMITWGLISAGMALVVGPYSFYAMRLLLGAAEAGFFPGVLLYLTYWLPGAYRGRIIAILMVSVPVASFIGSPLSAMLLQLDGLYGLHGWQWLFIVEGLPAVLLGMACLRVMTDRPASAQWLSAEQREWLSQRIATEGAKKVAIGHLTIWQLLRNKQFLAMAMICAGASATGSALAVWQPQLLKSFGLSTMQTGFVNSVPYGIAAVLMVFWGRHSDRTGERRWHTALTLWLIAGALAILAIAQGNLVMTVGLLSCCLIGAYSFKGPFWALSSTWMSPKTVAAGLAGINAIANLMGGGAISLIGWVKQTTGSFTLGLLPLMLLTLMGGAAVLLLARQTAAPTAPINASTTPSV</sequence>
<evidence type="ECO:0000259" key="7">
    <source>
        <dbReference type="PROSITE" id="PS50850"/>
    </source>
</evidence>
<accession>A0A5C0AXL2</accession>
<feature type="transmembrane region" description="Helical" evidence="6">
    <location>
        <begin position="89"/>
        <end position="108"/>
    </location>
</feature>
<feature type="transmembrane region" description="Helical" evidence="6">
    <location>
        <begin position="281"/>
        <end position="302"/>
    </location>
</feature>
<proteinExistence type="predicted"/>
<dbReference type="InterPro" id="IPR020846">
    <property type="entry name" value="MFS_dom"/>
</dbReference>
<dbReference type="CDD" id="cd17319">
    <property type="entry name" value="MFS_ExuT_GudP_like"/>
    <property type="match status" value="1"/>
</dbReference>
<evidence type="ECO:0000256" key="6">
    <source>
        <dbReference type="SAM" id="Phobius"/>
    </source>
</evidence>
<feature type="transmembrane region" description="Helical" evidence="6">
    <location>
        <begin position="19"/>
        <end position="36"/>
    </location>
</feature>
<feature type="domain" description="Major facilitator superfamily (MFS) profile" evidence="7">
    <location>
        <begin position="23"/>
        <end position="429"/>
    </location>
</feature>
<feature type="transmembrane region" description="Helical" evidence="6">
    <location>
        <begin position="314"/>
        <end position="333"/>
    </location>
</feature>
<protein>
    <submittedName>
        <fullName evidence="8">MFS transporter</fullName>
    </submittedName>
</protein>
<dbReference type="OrthoDB" id="5441967at2"/>
<keyword evidence="4 6" id="KW-1133">Transmembrane helix</keyword>
<feature type="transmembrane region" description="Helical" evidence="6">
    <location>
        <begin position="181"/>
        <end position="203"/>
    </location>
</feature>
<dbReference type="SUPFAM" id="SSF103473">
    <property type="entry name" value="MFS general substrate transporter"/>
    <property type="match status" value="1"/>
</dbReference>
<feature type="transmembrane region" description="Helical" evidence="6">
    <location>
        <begin position="373"/>
        <end position="396"/>
    </location>
</feature>
<keyword evidence="3 6" id="KW-0812">Transmembrane</keyword>
<evidence type="ECO:0000313" key="9">
    <source>
        <dbReference type="Proteomes" id="UP000325161"/>
    </source>
</evidence>
<keyword evidence="5 6" id="KW-0472">Membrane</keyword>
<dbReference type="InterPro" id="IPR011701">
    <property type="entry name" value="MFS"/>
</dbReference>
<keyword evidence="9" id="KW-1185">Reference proteome</keyword>